<comment type="caution">
    <text evidence="3">The sequence shown here is derived from an EMBL/GenBank/DDBJ whole genome shotgun (WGS) entry which is preliminary data.</text>
</comment>
<evidence type="ECO:0000256" key="2">
    <source>
        <dbReference type="SAM" id="MobiDB-lite"/>
    </source>
</evidence>
<feature type="compositionally biased region" description="Polar residues" evidence="2">
    <location>
        <begin position="359"/>
        <end position="371"/>
    </location>
</feature>
<feature type="region of interest" description="Disordered" evidence="2">
    <location>
        <begin position="341"/>
        <end position="371"/>
    </location>
</feature>
<feature type="compositionally biased region" description="Polar residues" evidence="2">
    <location>
        <begin position="341"/>
        <end position="352"/>
    </location>
</feature>
<reference evidence="3" key="1">
    <citation type="submission" date="2021-01" db="EMBL/GenBank/DDBJ databases">
        <authorList>
            <consortium name="Genoscope - CEA"/>
            <person name="William W."/>
        </authorList>
    </citation>
    <scope>NUCLEOTIDE SEQUENCE</scope>
</reference>
<dbReference type="OMA" id="QNELMTM"/>
<feature type="coiled-coil region" evidence="1">
    <location>
        <begin position="282"/>
        <end position="309"/>
    </location>
</feature>
<sequence length="710" mass="83824">MKPYQTPTSCHSRKGSLKVQRQPLQVISNCPEYQQCANYLQDKVQGLELRVKNLNSQHADRSATKSKVDIPLSPFMNQKKACQSNQKIDSQSFYETIINKRLENISKIDHSPKHVKTDQAFIIQDKFSTHSQLSNLSHYQSKLHSNSILRIQQLTKKLRKFKMIKDQNQDECAPSLAKIKCFCQEHCNDCFDFYRCTDLITLKYFIYLLLQEINTLYSQDAIKMADNSLQYQQQIEMLKEQLDLQKSDQLTFQNQLRLQKMVVDTQKLIQDIINALSSKQNNSLLINQVEVLNKQMKDLKDNMSTNQTQNYLSQNTTSFGQQLAKCGFDTHQQHQIMTNESSLINQSNYQTQTRDDRNLSQLSSKSKSPYYRNQKNLNYDLESQNEQNKRLLDEQTIVNRQLMENLFKLQTEKQSNEYKVIQLQDEIKQKTKLIKDLEKNVQSENSNTYNNLNQRIIDINKNLDQVLIKNQELTYENNHLREKQDELQKNEQNYYDLQQDFNKQYQQLNAVLKENFNFLKLNQQIESDCKNYQQQILKLQEKCQNQYVHLENQQEIEQMEQQIKELQLQQKEQCKIITLITDEALYLGQVTLYACDILSRQSNEGIPTTLLMLQKDLNAKKSTIQQKMNILEQFGNNLKLQDVLPHNHNQMPDSIDYNKEKLNSETSTLRQKNISYYDEKSNTVNQNNQQNELMTMLLLQCNIIEKMMEF</sequence>
<evidence type="ECO:0000313" key="4">
    <source>
        <dbReference type="Proteomes" id="UP000688137"/>
    </source>
</evidence>
<dbReference type="EMBL" id="CAJJDM010000130">
    <property type="protein sequence ID" value="CAD8105503.1"/>
    <property type="molecule type" value="Genomic_DNA"/>
</dbReference>
<protein>
    <submittedName>
        <fullName evidence="3">Uncharacterized protein</fullName>
    </submittedName>
</protein>
<feature type="coiled-coil region" evidence="1">
    <location>
        <begin position="420"/>
        <end position="576"/>
    </location>
</feature>
<gene>
    <name evidence="3" type="ORF">PPRIM_AZ9-3.1.T1270105</name>
</gene>
<dbReference type="AlphaFoldDB" id="A0A8S1PS66"/>
<proteinExistence type="predicted"/>
<keyword evidence="4" id="KW-1185">Reference proteome</keyword>
<accession>A0A8S1PS66</accession>
<keyword evidence="1" id="KW-0175">Coiled coil</keyword>
<evidence type="ECO:0000313" key="3">
    <source>
        <dbReference type="EMBL" id="CAD8105503.1"/>
    </source>
</evidence>
<organism evidence="3 4">
    <name type="scientific">Paramecium primaurelia</name>
    <dbReference type="NCBI Taxonomy" id="5886"/>
    <lineage>
        <taxon>Eukaryota</taxon>
        <taxon>Sar</taxon>
        <taxon>Alveolata</taxon>
        <taxon>Ciliophora</taxon>
        <taxon>Intramacronucleata</taxon>
        <taxon>Oligohymenophorea</taxon>
        <taxon>Peniculida</taxon>
        <taxon>Parameciidae</taxon>
        <taxon>Paramecium</taxon>
    </lineage>
</organism>
<evidence type="ECO:0000256" key="1">
    <source>
        <dbReference type="SAM" id="Coils"/>
    </source>
</evidence>
<dbReference type="Proteomes" id="UP000688137">
    <property type="component" value="Unassembled WGS sequence"/>
</dbReference>
<name>A0A8S1PS66_PARPR</name>